<evidence type="ECO:0000259" key="2">
    <source>
        <dbReference type="Pfam" id="PF03572"/>
    </source>
</evidence>
<evidence type="ECO:0000313" key="3">
    <source>
        <dbReference type="EMBL" id="TYO94148.1"/>
    </source>
</evidence>
<feature type="signal peptide" evidence="1">
    <location>
        <begin position="1"/>
        <end position="20"/>
    </location>
</feature>
<sequence length="475" mass="53964">MKTKIILAITISLIVNLFYAQNNCRCSDALEKLITKIENEYPGFEQKTKDKVLYDGFKKQLEDNAGNATSENCIEILKKYTSFFRDGHIWINSSIGKKEQQIRGSDFVKIDISKFQKSIKPTAKGLEGIWKSKFVETGGLVYDIGITKKNSTEYTGFITSSSSKFWKPNEVKFRLFPNGKYEYYALDKSLKTGNYDVYDNSIIYFREMRVFLVKENPKTKLLEEQVKVKVGELRGFEIKQLTDKTTIITLPSFDYPYVEIIKDLIDKNLSLLEGSKNLIVDLRGNSGGTDTAYYNLLPYIMTGSTRSLGVEYLATNTLINGLSGYIESVKGREDKKDEIEMLNKDIALLKSNMGKFVNLSGKPFSVNKFDISNKSPEHVAVLVDKRVGSAAENFVMATRQSKKVKIIGTVTSGGLDYAAARFFDFGCPEYQLQLPTFRSLRLPDYPVDNIGLQPDLYLDKNVEDWIQYTVGYLEQ</sequence>
<name>A0ABY3NLR9_ELIMR</name>
<gene>
    <name evidence="3" type="ORF">LX74_00185</name>
</gene>
<dbReference type="InterPro" id="IPR005151">
    <property type="entry name" value="Tail-specific_protease"/>
</dbReference>
<dbReference type="Proteomes" id="UP000324513">
    <property type="component" value="Unassembled WGS sequence"/>
</dbReference>
<feature type="chain" id="PRO_5045778458" evidence="1">
    <location>
        <begin position="21"/>
        <end position="475"/>
    </location>
</feature>
<reference evidence="3 4" key="1">
    <citation type="submission" date="2019-07" db="EMBL/GenBank/DDBJ databases">
        <title>Genomic Encyclopedia of Archaeal and Bacterial Type Strains, Phase II (KMG-II): from individual species to whole genera.</title>
        <authorList>
            <person name="Goeker M."/>
        </authorList>
    </citation>
    <scope>NUCLEOTIDE SEQUENCE [LARGE SCALE GENOMIC DNA]</scope>
    <source>
        <strain evidence="3 4">DSM 14571</strain>
    </source>
</reference>
<dbReference type="Gene3D" id="3.90.226.10">
    <property type="entry name" value="2-enoyl-CoA Hydratase, Chain A, domain 1"/>
    <property type="match status" value="1"/>
</dbReference>
<dbReference type="Gene3D" id="3.30.750.44">
    <property type="match status" value="1"/>
</dbReference>
<organism evidence="3 4">
    <name type="scientific">Elizabethkingia miricola</name>
    <name type="common">Chryseobacterium miricola</name>
    <dbReference type="NCBI Taxonomy" id="172045"/>
    <lineage>
        <taxon>Bacteria</taxon>
        <taxon>Pseudomonadati</taxon>
        <taxon>Bacteroidota</taxon>
        <taxon>Flavobacteriia</taxon>
        <taxon>Flavobacteriales</taxon>
        <taxon>Weeksellaceae</taxon>
        <taxon>Elizabethkingia</taxon>
    </lineage>
</organism>
<dbReference type="SUPFAM" id="SSF52096">
    <property type="entry name" value="ClpP/crotonase"/>
    <property type="match status" value="1"/>
</dbReference>
<protein>
    <submittedName>
        <fullName evidence="3">Peptidase S41-like protein</fullName>
    </submittedName>
</protein>
<keyword evidence="1" id="KW-0732">Signal</keyword>
<comment type="caution">
    <text evidence="3">The sequence shown here is derived from an EMBL/GenBank/DDBJ whole genome shotgun (WGS) entry which is preliminary data.</text>
</comment>
<feature type="domain" description="Tail specific protease" evidence="2">
    <location>
        <begin position="245"/>
        <end position="456"/>
    </location>
</feature>
<dbReference type="EMBL" id="VNHK01000001">
    <property type="protein sequence ID" value="TYO94148.1"/>
    <property type="molecule type" value="Genomic_DNA"/>
</dbReference>
<proteinExistence type="predicted"/>
<accession>A0ABY3NLR9</accession>
<dbReference type="RefSeq" id="WP_260255722.1">
    <property type="nucleotide sequence ID" value="NZ_FLSS01000014.1"/>
</dbReference>
<evidence type="ECO:0000313" key="4">
    <source>
        <dbReference type="Proteomes" id="UP000324513"/>
    </source>
</evidence>
<evidence type="ECO:0000256" key="1">
    <source>
        <dbReference type="SAM" id="SignalP"/>
    </source>
</evidence>
<keyword evidence="4" id="KW-1185">Reference proteome</keyword>
<dbReference type="Pfam" id="PF03572">
    <property type="entry name" value="Peptidase_S41"/>
    <property type="match status" value="1"/>
</dbReference>
<dbReference type="InterPro" id="IPR029045">
    <property type="entry name" value="ClpP/crotonase-like_dom_sf"/>
</dbReference>